<keyword evidence="3 11" id="KW-0479">Metal-binding</keyword>
<evidence type="ECO:0000256" key="3">
    <source>
        <dbReference type="ARBA" id="ARBA00022723"/>
    </source>
</evidence>
<sequence length="491" mass="55824">MTSLRYPLPMMASMGDAYTSAESSPDQSPTNDLGDILDVLRGLDEEGQLKNQMFSFPEVKIECKTSPQSVCDEEIVELTPDEVPSSSSTDFVGVCAVCGAPARCFHYDVPSCNGCKTFFRRTIVTERAYTCARNGNCKIDCSNRTLCRHCRFNRCVAVGMNPAAIQLPSNMDVNKITKAIQKRRLELTEEGGGAGPVVKVEPKSLYFNEHFYERIVDGLLYVEFKADQLRWSTFNPAEMENLRDMELEGFLKSSSFFKFSEKFERATDWPVPVEYPLNMEERVKSGLKPFAAAKYWSLMDLLIVIETAKTIPAFQQLSIQDQKTLMKQVAIVNVLLIEAYFSVSSKAHTLMFPDGVTPIKFRNDPSNLEVEVYCRMLEPFYRLHLSKEEYVLMKAIILFQADCPGISPEATEILEKAREEYSSALLRLMQAKHGTLKGASRFANAISIIYNLHLFAQKHRQLHLLIRIRMQEVRRKFLGDRGPVRIIETLF</sequence>
<evidence type="ECO:0000256" key="8">
    <source>
        <dbReference type="ARBA" id="ARBA00023163"/>
    </source>
</evidence>
<comment type="subcellular location">
    <subcellularLocation>
        <location evidence="1 11">Nucleus</location>
    </subcellularLocation>
</comment>
<protein>
    <submittedName>
        <fullName evidence="15">Nuclear receptor domain-containing protein</fullName>
    </submittedName>
</protein>
<keyword evidence="6 11" id="KW-0805">Transcription regulation</keyword>
<name>A0A1I8AND2_9BILA</name>
<dbReference type="GO" id="GO:0008270">
    <property type="term" value="F:zinc ion binding"/>
    <property type="evidence" value="ECO:0007669"/>
    <property type="project" value="UniProtKB-KW"/>
</dbReference>
<dbReference type="AlphaFoldDB" id="A0A1I8AND2"/>
<dbReference type="InterPro" id="IPR049636">
    <property type="entry name" value="HNF4-like_DBD"/>
</dbReference>
<dbReference type="InterPro" id="IPR000536">
    <property type="entry name" value="Nucl_hrmn_rcpt_lig-bd"/>
</dbReference>
<dbReference type="GO" id="GO:0005634">
    <property type="term" value="C:nucleus"/>
    <property type="evidence" value="ECO:0007669"/>
    <property type="project" value="UniProtKB-SubCell"/>
</dbReference>
<dbReference type="WBParaSite" id="L893_g7217.t1">
    <property type="protein sequence ID" value="L893_g7217.t1"/>
    <property type="gene ID" value="L893_g7217"/>
</dbReference>
<dbReference type="Pfam" id="PF00105">
    <property type="entry name" value="zf-C4"/>
    <property type="match status" value="1"/>
</dbReference>
<dbReference type="PROSITE" id="PS51843">
    <property type="entry name" value="NR_LBD"/>
    <property type="match status" value="1"/>
</dbReference>
<evidence type="ECO:0000256" key="2">
    <source>
        <dbReference type="ARBA" id="ARBA00005993"/>
    </source>
</evidence>
<dbReference type="PRINTS" id="PR00047">
    <property type="entry name" value="STROIDFINGER"/>
</dbReference>
<evidence type="ECO:0000256" key="1">
    <source>
        <dbReference type="ARBA" id="ARBA00004123"/>
    </source>
</evidence>
<dbReference type="PROSITE" id="PS51030">
    <property type="entry name" value="NUCLEAR_REC_DBD_2"/>
    <property type="match status" value="1"/>
</dbReference>
<dbReference type="SUPFAM" id="SSF48508">
    <property type="entry name" value="Nuclear receptor ligand-binding domain"/>
    <property type="match status" value="1"/>
</dbReference>
<evidence type="ECO:0000256" key="7">
    <source>
        <dbReference type="ARBA" id="ARBA00023125"/>
    </source>
</evidence>
<dbReference type="PROSITE" id="PS00031">
    <property type="entry name" value="NUCLEAR_REC_DBD_1"/>
    <property type="match status" value="1"/>
</dbReference>
<reference evidence="15" key="1">
    <citation type="submission" date="2016-11" db="UniProtKB">
        <authorList>
            <consortium name="WormBaseParasite"/>
        </authorList>
    </citation>
    <scope>IDENTIFICATION</scope>
</reference>
<comment type="similarity">
    <text evidence="2 11">Belongs to the nuclear hormone receptor family.</text>
</comment>
<dbReference type="PANTHER" id="PTHR24083">
    <property type="entry name" value="NUCLEAR HORMONE RECEPTOR"/>
    <property type="match status" value="1"/>
</dbReference>
<evidence type="ECO:0000313" key="14">
    <source>
        <dbReference type="Proteomes" id="UP000095287"/>
    </source>
</evidence>
<evidence type="ECO:0000256" key="5">
    <source>
        <dbReference type="ARBA" id="ARBA00022833"/>
    </source>
</evidence>
<dbReference type="SUPFAM" id="SSF57716">
    <property type="entry name" value="Glucocorticoid receptor-like (DNA-binding domain)"/>
    <property type="match status" value="1"/>
</dbReference>
<dbReference type="InterPro" id="IPR050274">
    <property type="entry name" value="Nuclear_hormone_rcpt_NR2"/>
</dbReference>
<keyword evidence="9 11" id="KW-0675">Receptor</keyword>
<dbReference type="Gene3D" id="1.10.565.10">
    <property type="entry name" value="Retinoid X Receptor"/>
    <property type="match status" value="1"/>
</dbReference>
<evidence type="ECO:0000256" key="6">
    <source>
        <dbReference type="ARBA" id="ARBA00023015"/>
    </source>
</evidence>
<keyword evidence="4 11" id="KW-0863">Zinc-finger</keyword>
<evidence type="ECO:0000259" key="13">
    <source>
        <dbReference type="PROSITE" id="PS51843"/>
    </source>
</evidence>
<evidence type="ECO:0000259" key="12">
    <source>
        <dbReference type="PROSITE" id="PS51030"/>
    </source>
</evidence>
<keyword evidence="5 11" id="KW-0862">Zinc</keyword>
<dbReference type="GO" id="GO:0000978">
    <property type="term" value="F:RNA polymerase II cis-regulatory region sequence-specific DNA binding"/>
    <property type="evidence" value="ECO:0007669"/>
    <property type="project" value="InterPro"/>
</dbReference>
<dbReference type="CDD" id="cd06157">
    <property type="entry name" value="NR_LBD"/>
    <property type="match status" value="1"/>
</dbReference>
<evidence type="ECO:0000256" key="10">
    <source>
        <dbReference type="ARBA" id="ARBA00023242"/>
    </source>
</evidence>
<feature type="domain" description="Nuclear receptor" evidence="12">
    <location>
        <begin position="92"/>
        <end position="167"/>
    </location>
</feature>
<accession>A0A1I8AND2</accession>
<dbReference type="SMART" id="SM00430">
    <property type="entry name" value="HOLI"/>
    <property type="match status" value="1"/>
</dbReference>
<evidence type="ECO:0000256" key="4">
    <source>
        <dbReference type="ARBA" id="ARBA00022771"/>
    </source>
</evidence>
<keyword evidence="8 11" id="KW-0804">Transcription</keyword>
<dbReference type="SMART" id="SM00399">
    <property type="entry name" value="ZnF_C4"/>
    <property type="match status" value="1"/>
</dbReference>
<keyword evidence="7 11" id="KW-0238">DNA-binding</keyword>
<dbReference type="Pfam" id="PF00104">
    <property type="entry name" value="Hormone_recep"/>
    <property type="match status" value="1"/>
</dbReference>
<dbReference type="InterPro" id="IPR013088">
    <property type="entry name" value="Znf_NHR/GATA"/>
</dbReference>
<dbReference type="InterPro" id="IPR035500">
    <property type="entry name" value="NHR-like_dom_sf"/>
</dbReference>
<dbReference type="PRINTS" id="PR00398">
    <property type="entry name" value="STRDHORMONER"/>
</dbReference>
<keyword evidence="10 11" id="KW-0539">Nucleus</keyword>
<proteinExistence type="inferred from homology"/>
<dbReference type="Gene3D" id="3.30.50.10">
    <property type="entry name" value="Erythroid Transcription Factor GATA-1, subunit A"/>
    <property type="match status" value="1"/>
</dbReference>
<evidence type="ECO:0000313" key="15">
    <source>
        <dbReference type="WBParaSite" id="L893_g7217.t1"/>
    </source>
</evidence>
<evidence type="ECO:0000256" key="9">
    <source>
        <dbReference type="ARBA" id="ARBA00023170"/>
    </source>
</evidence>
<organism evidence="14 15">
    <name type="scientific">Steinernema glaseri</name>
    <dbReference type="NCBI Taxonomy" id="37863"/>
    <lineage>
        <taxon>Eukaryota</taxon>
        <taxon>Metazoa</taxon>
        <taxon>Ecdysozoa</taxon>
        <taxon>Nematoda</taxon>
        <taxon>Chromadorea</taxon>
        <taxon>Rhabditida</taxon>
        <taxon>Tylenchina</taxon>
        <taxon>Panagrolaimomorpha</taxon>
        <taxon>Strongyloidoidea</taxon>
        <taxon>Steinernematidae</taxon>
        <taxon>Steinernema</taxon>
    </lineage>
</organism>
<keyword evidence="14" id="KW-1185">Reference proteome</keyword>
<evidence type="ECO:0000256" key="11">
    <source>
        <dbReference type="RuleBase" id="RU004334"/>
    </source>
</evidence>
<dbReference type="Proteomes" id="UP000095287">
    <property type="component" value="Unplaced"/>
</dbReference>
<dbReference type="InterPro" id="IPR001723">
    <property type="entry name" value="Nuclear_hrmn_rcpt"/>
</dbReference>
<feature type="domain" description="NR LBD" evidence="13">
    <location>
        <begin position="234"/>
        <end position="485"/>
    </location>
</feature>
<dbReference type="InterPro" id="IPR001628">
    <property type="entry name" value="Znf_hrmn_rcpt"/>
</dbReference>
<dbReference type="GO" id="GO:0003700">
    <property type="term" value="F:DNA-binding transcription factor activity"/>
    <property type="evidence" value="ECO:0007669"/>
    <property type="project" value="InterPro"/>
</dbReference>
<dbReference type="CDD" id="cd06960">
    <property type="entry name" value="NR_DBD_HNF4A"/>
    <property type="match status" value="1"/>
</dbReference>
<dbReference type="FunFam" id="3.30.50.10:FF:000030">
    <property type="entry name" value="Nuclear Hormone Receptor family"/>
    <property type="match status" value="1"/>
</dbReference>